<dbReference type="SUPFAM" id="SSF141868">
    <property type="entry name" value="EAL domain-like"/>
    <property type="match status" value="1"/>
</dbReference>
<evidence type="ECO:0000313" key="6">
    <source>
        <dbReference type="Proteomes" id="UP000266506"/>
    </source>
</evidence>
<feature type="domain" description="GGDEF" evidence="4">
    <location>
        <begin position="73"/>
        <end position="207"/>
    </location>
</feature>
<dbReference type="GO" id="GO:0071111">
    <property type="term" value="F:cyclic-guanylate-specific phosphodiesterase activity"/>
    <property type="evidence" value="ECO:0007669"/>
    <property type="project" value="InterPro"/>
</dbReference>
<dbReference type="InterPro" id="IPR000160">
    <property type="entry name" value="GGDEF_dom"/>
</dbReference>
<dbReference type="NCBIfam" id="TIGR00254">
    <property type="entry name" value="GGDEF"/>
    <property type="match status" value="1"/>
</dbReference>
<dbReference type="SUPFAM" id="SSF55073">
    <property type="entry name" value="Nucleotide cyclase"/>
    <property type="match status" value="1"/>
</dbReference>
<dbReference type="Gene3D" id="3.20.20.450">
    <property type="entry name" value="EAL domain"/>
    <property type="match status" value="1"/>
</dbReference>
<dbReference type="Pfam" id="PF00990">
    <property type="entry name" value="GGDEF"/>
    <property type="match status" value="1"/>
</dbReference>
<dbReference type="OrthoDB" id="384273at2"/>
<evidence type="ECO:0000256" key="2">
    <source>
        <dbReference type="SAM" id="Phobius"/>
    </source>
</evidence>
<proteinExistence type="predicted"/>
<dbReference type="InterPro" id="IPR029787">
    <property type="entry name" value="Nucleotide_cyclase"/>
</dbReference>
<dbReference type="SMART" id="SM00267">
    <property type="entry name" value="GGDEF"/>
    <property type="match status" value="1"/>
</dbReference>
<sequence length="547" mass="63104">MLLENNISDGGAIVIVFVALILTCGLGFLFYWLIKRNIRKEKEESEVIVEDAVTRRAMEDSVRNYIKKVDRFGAMTLMYVDIDGFADLNEVFGKEACDLMLKEIATRILRVIPYNASVCRYQNDEFMVFIKDEDNFARLESIASKIVTAAQSPYQVLIGETITLSVSVGMATYPNAGQTFEELYSNLELTTYVSKRDGGNKFTNFYATIKEEELDNMNYFQEVKQAIQKKEFVLYYQPILNLADKLMNGAEALMRWNHPTKGVQSPATFLKVLEQSGDIKWVGEWGIETMINMHNTMQEKFPTVPLRFSLNLSTKQLLDPQLANSFIEIMNKRQAKPEWFMLEVNDFMMVERIAVIKTNIYKLRDYGFKIAVDGFELDGQSVQNIQKSPVDVIKLGRNFLKDVENNFMKERFLQILVKYAEDNNKELICEGIENAELTKYVKEQNVFLGQGYYFAKPLSEDAFEEYIEKRQYQVLLDDVSALEDNEALFKEMHSDELQDIPAEEAEESPEEYLDRMARENAQSRMAEEESNDEDLLVSDPSDDDLLV</sequence>
<keyword evidence="2" id="KW-0472">Membrane</keyword>
<dbReference type="InterPro" id="IPR001633">
    <property type="entry name" value="EAL_dom"/>
</dbReference>
<evidence type="ECO:0000256" key="1">
    <source>
        <dbReference type="SAM" id="MobiDB-lite"/>
    </source>
</evidence>
<dbReference type="Gene3D" id="3.30.70.270">
    <property type="match status" value="1"/>
</dbReference>
<dbReference type="InParanoid" id="A0A397R000"/>
<dbReference type="InterPro" id="IPR035919">
    <property type="entry name" value="EAL_sf"/>
</dbReference>
<name>A0A397R000_9MOLU</name>
<organism evidence="5 6">
    <name type="scientific">Anaeroplasma bactoclasticum</name>
    <dbReference type="NCBI Taxonomy" id="2088"/>
    <lineage>
        <taxon>Bacteria</taxon>
        <taxon>Bacillati</taxon>
        <taxon>Mycoplasmatota</taxon>
        <taxon>Mollicutes</taxon>
        <taxon>Anaeroplasmatales</taxon>
        <taxon>Anaeroplasmataceae</taxon>
        <taxon>Anaeroplasma</taxon>
    </lineage>
</organism>
<feature type="domain" description="EAL" evidence="3">
    <location>
        <begin position="216"/>
        <end position="471"/>
    </location>
</feature>
<dbReference type="AlphaFoldDB" id="A0A397R000"/>
<protein>
    <submittedName>
        <fullName evidence="5">Diguanylate cyclase (GGDEF)-like protein</fullName>
    </submittedName>
</protein>
<evidence type="ECO:0000259" key="4">
    <source>
        <dbReference type="PROSITE" id="PS50887"/>
    </source>
</evidence>
<dbReference type="EMBL" id="QXEV01000040">
    <property type="protein sequence ID" value="RIA64767.1"/>
    <property type="molecule type" value="Genomic_DNA"/>
</dbReference>
<dbReference type="InterPro" id="IPR043128">
    <property type="entry name" value="Rev_trsase/Diguanyl_cyclase"/>
</dbReference>
<dbReference type="InterPro" id="IPR050706">
    <property type="entry name" value="Cyclic-di-GMP_PDE-like"/>
</dbReference>
<keyword evidence="6" id="KW-1185">Reference proteome</keyword>
<dbReference type="PANTHER" id="PTHR33121">
    <property type="entry name" value="CYCLIC DI-GMP PHOSPHODIESTERASE PDEF"/>
    <property type="match status" value="1"/>
</dbReference>
<reference evidence="5 6" key="1">
    <citation type="submission" date="2018-08" db="EMBL/GenBank/DDBJ databases">
        <title>Genomic Encyclopedia of Archaeal and Bacterial Type Strains, Phase II (KMG-II): from individual species to whole genera.</title>
        <authorList>
            <person name="Goeker M."/>
        </authorList>
    </citation>
    <scope>NUCLEOTIDE SEQUENCE [LARGE SCALE GENOMIC DNA]</scope>
    <source>
        <strain evidence="5 6">ATCC 27112</strain>
    </source>
</reference>
<dbReference type="CDD" id="cd01949">
    <property type="entry name" value="GGDEF"/>
    <property type="match status" value="1"/>
</dbReference>
<dbReference type="Pfam" id="PF00563">
    <property type="entry name" value="EAL"/>
    <property type="match status" value="1"/>
</dbReference>
<keyword evidence="2" id="KW-1133">Transmembrane helix</keyword>
<evidence type="ECO:0000313" key="5">
    <source>
        <dbReference type="EMBL" id="RIA64767.1"/>
    </source>
</evidence>
<dbReference type="PROSITE" id="PS50883">
    <property type="entry name" value="EAL"/>
    <property type="match status" value="1"/>
</dbReference>
<accession>A0A397R000</accession>
<gene>
    <name evidence="5" type="ORF">EI71_01920</name>
</gene>
<dbReference type="SMART" id="SM00052">
    <property type="entry name" value="EAL"/>
    <property type="match status" value="1"/>
</dbReference>
<feature type="transmembrane region" description="Helical" evidence="2">
    <location>
        <begin position="12"/>
        <end position="34"/>
    </location>
</feature>
<feature type="region of interest" description="Disordered" evidence="1">
    <location>
        <begin position="519"/>
        <end position="547"/>
    </location>
</feature>
<dbReference type="RefSeq" id="WP_119016975.1">
    <property type="nucleotide sequence ID" value="NZ_QXEV01000040.1"/>
</dbReference>
<evidence type="ECO:0000259" key="3">
    <source>
        <dbReference type="PROSITE" id="PS50883"/>
    </source>
</evidence>
<keyword evidence="2" id="KW-0812">Transmembrane</keyword>
<dbReference type="Proteomes" id="UP000266506">
    <property type="component" value="Unassembled WGS sequence"/>
</dbReference>
<dbReference type="PANTHER" id="PTHR33121:SF71">
    <property type="entry name" value="OXYGEN SENSOR PROTEIN DOSP"/>
    <property type="match status" value="1"/>
</dbReference>
<comment type="caution">
    <text evidence="5">The sequence shown here is derived from an EMBL/GenBank/DDBJ whole genome shotgun (WGS) entry which is preliminary data.</text>
</comment>
<feature type="compositionally biased region" description="Acidic residues" evidence="1">
    <location>
        <begin position="528"/>
        <end position="547"/>
    </location>
</feature>
<dbReference type="CDD" id="cd01948">
    <property type="entry name" value="EAL"/>
    <property type="match status" value="1"/>
</dbReference>
<dbReference type="PROSITE" id="PS50887">
    <property type="entry name" value="GGDEF"/>
    <property type="match status" value="1"/>
</dbReference>